<feature type="compositionally biased region" description="Gly residues" evidence="1">
    <location>
        <begin position="20"/>
        <end position="33"/>
    </location>
</feature>
<feature type="non-terminal residue" evidence="2">
    <location>
        <position position="1"/>
    </location>
</feature>
<feature type="compositionally biased region" description="Low complexity" evidence="1">
    <location>
        <begin position="63"/>
        <end position="95"/>
    </location>
</feature>
<proteinExistence type="predicted"/>
<feature type="compositionally biased region" description="Low complexity" evidence="1">
    <location>
        <begin position="115"/>
        <end position="135"/>
    </location>
</feature>
<feature type="compositionally biased region" description="Basic residues" evidence="1">
    <location>
        <begin position="34"/>
        <end position="47"/>
    </location>
</feature>
<reference evidence="2" key="1">
    <citation type="submission" date="2023-10" db="EMBL/GenBank/DDBJ databases">
        <authorList>
            <person name="Chen Y."/>
            <person name="Shah S."/>
            <person name="Dougan E. K."/>
            <person name="Thang M."/>
            <person name="Chan C."/>
        </authorList>
    </citation>
    <scope>NUCLEOTIDE SEQUENCE [LARGE SCALE GENOMIC DNA]</scope>
</reference>
<evidence type="ECO:0000256" key="1">
    <source>
        <dbReference type="SAM" id="MobiDB-lite"/>
    </source>
</evidence>
<feature type="compositionally biased region" description="Basic and acidic residues" evidence="1">
    <location>
        <begin position="188"/>
        <end position="200"/>
    </location>
</feature>
<feature type="non-terminal residue" evidence="2">
    <location>
        <position position="200"/>
    </location>
</feature>
<sequence length="200" mass="20460">AGPAGPEPPARRGPQLRGPPGDGAGAPRGQGGRGGRRASGRLRRVPHAVRALQDLEPARRGAAEAGAGPSPGRLCQHAPRGAAARPRGGAPADGPGQERAGVRLERGVVAGGVSDPAAPAARGAGRPRAPASRARGPPRGRQRPRDQDGGRRARGPGQMPRRRRALRHQAPAAAAQEEDPRPLPARLAEARGSRLDPELA</sequence>
<accession>A0ABN9XZ41</accession>
<comment type="caution">
    <text evidence="2">The sequence shown here is derived from an EMBL/GenBank/DDBJ whole genome shotgun (WGS) entry which is preliminary data.</text>
</comment>
<keyword evidence="3" id="KW-1185">Reference proteome</keyword>
<evidence type="ECO:0000313" key="2">
    <source>
        <dbReference type="EMBL" id="CAK0904019.1"/>
    </source>
</evidence>
<name>A0ABN9XZ41_9DINO</name>
<feature type="region of interest" description="Disordered" evidence="1">
    <location>
        <begin position="1"/>
        <end position="200"/>
    </location>
</feature>
<evidence type="ECO:0000313" key="3">
    <source>
        <dbReference type="Proteomes" id="UP001189429"/>
    </source>
</evidence>
<gene>
    <name evidence="2" type="ORF">PCOR1329_LOCUS80173</name>
</gene>
<dbReference type="EMBL" id="CAUYUJ010021334">
    <property type="protein sequence ID" value="CAK0904019.1"/>
    <property type="molecule type" value="Genomic_DNA"/>
</dbReference>
<organism evidence="2 3">
    <name type="scientific">Prorocentrum cordatum</name>
    <dbReference type="NCBI Taxonomy" id="2364126"/>
    <lineage>
        <taxon>Eukaryota</taxon>
        <taxon>Sar</taxon>
        <taxon>Alveolata</taxon>
        <taxon>Dinophyceae</taxon>
        <taxon>Prorocentrales</taxon>
        <taxon>Prorocentraceae</taxon>
        <taxon>Prorocentrum</taxon>
    </lineage>
</organism>
<protein>
    <submittedName>
        <fullName evidence="2">Uncharacterized protein</fullName>
    </submittedName>
</protein>
<dbReference type="Proteomes" id="UP001189429">
    <property type="component" value="Unassembled WGS sequence"/>
</dbReference>